<keyword evidence="4" id="KW-1185">Reference proteome</keyword>
<dbReference type="InterPro" id="IPR056798">
    <property type="entry name" value="ADH_Fe_C"/>
</dbReference>
<keyword evidence="1" id="KW-0520">NAD</keyword>
<reference evidence="3 4" key="1">
    <citation type="submission" date="2014-04" db="EMBL/GenBank/DDBJ databases">
        <authorList>
            <consortium name="DOE Joint Genome Institute"/>
            <person name="Kuo A."/>
            <person name="Martino E."/>
            <person name="Perotto S."/>
            <person name="Kohler A."/>
            <person name="Nagy L.G."/>
            <person name="Floudas D."/>
            <person name="Copeland A."/>
            <person name="Barry K.W."/>
            <person name="Cichocki N."/>
            <person name="Veneault-Fourrey C."/>
            <person name="LaButti K."/>
            <person name="Lindquist E.A."/>
            <person name="Lipzen A."/>
            <person name="Lundell T."/>
            <person name="Morin E."/>
            <person name="Murat C."/>
            <person name="Sun H."/>
            <person name="Tunlid A."/>
            <person name="Henrissat B."/>
            <person name="Grigoriev I.V."/>
            <person name="Hibbett D.S."/>
            <person name="Martin F."/>
            <person name="Nordberg H.P."/>
            <person name="Cantor M.N."/>
            <person name="Hua S.X."/>
        </authorList>
    </citation>
    <scope>NUCLEOTIDE SEQUENCE [LARGE SCALE GENOMIC DNA]</scope>
    <source>
        <strain evidence="3 4">Zn</strain>
    </source>
</reference>
<name>A0A0C3GMI1_OIDMZ</name>
<dbReference type="InterPro" id="IPR039697">
    <property type="entry name" value="Alcohol_dehydrogenase_Fe"/>
</dbReference>
<dbReference type="HOGENOM" id="CLU_007207_0_1_1"/>
<organism evidence="3 4">
    <name type="scientific">Oidiodendron maius (strain Zn)</name>
    <dbReference type="NCBI Taxonomy" id="913774"/>
    <lineage>
        <taxon>Eukaryota</taxon>
        <taxon>Fungi</taxon>
        <taxon>Dikarya</taxon>
        <taxon>Ascomycota</taxon>
        <taxon>Pezizomycotina</taxon>
        <taxon>Leotiomycetes</taxon>
        <taxon>Leotiomycetes incertae sedis</taxon>
        <taxon>Myxotrichaceae</taxon>
        <taxon>Oidiodendron</taxon>
    </lineage>
</organism>
<dbReference type="EMBL" id="KN832906">
    <property type="protein sequence ID" value="KIM92754.1"/>
    <property type="molecule type" value="Genomic_DNA"/>
</dbReference>
<sequence>QTGWPHICIPTAYAGSEMTPILGETRDGQKTTRSDPTILPGTVIYDVELTMGLPMRISVTSVINAIAHAVEALYARDTNPVIFLLGAEGVKALASSLPTIVDYPSNIPERQSAMYGASLCATCLGRVGMSLRHKLCHTLGGSFKMPHSETHTIIMPHVFAYNVPQIPKVMKKLAEVLPGSDCDAVRGLNALLGKLRVNRALKDYGMKEDDIDQAAEIAASNPYWNPCVFGKGDIRELLRRAWVGEEARADLQS</sequence>
<dbReference type="GO" id="GO:0004022">
    <property type="term" value="F:alcohol dehydrogenase (NAD+) activity"/>
    <property type="evidence" value="ECO:0007669"/>
    <property type="project" value="TreeGrafter"/>
</dbReference>
<evidence type="ECO:0000256" key="1">
    <source>
        <dbReference type="ARBA" id="ARBA00023027"/>
    </source>
</evidence>
<dbReference type="SUPFAM" id="SSF56796">
    <property type="entry name" value="Dehydroquinate synthase-like"/>
    <property type="match status" value="1"/>
</dbReference>
<dbReference type="PANTHER" id="PTHR11496">
    <property type="entry name" value="ALCOHOL DEHYDROGENASE"/>
    <property type="match status" value="1"/>
</dbReference>
<dbReference type="InterPro" id="IPR034786">
    <property type="entry name" value="MAR"/>
</dbReference>
<evidence type="ECO:0000313" key="4">
    <source>
        <dbReference type="Proteomes" id="UP000054321"/>
    </source>
</evidence>
<dbReference type="GO" id="GO:0018506">
    <property type="term" value="F:maleylacetate reductase activity"/>
    <property type="evidence" value="ECO:0007669"/>
    <property type="project" value="InterPro"/>
</dbReference>
<gene>
    <name evidence="3" type="ORF">OIDMADRAFT_139043</name>
</gene>
<dbReference type="GO" id="GO:0005739">
    <property type="term" value="C:mitochondrion"/>
    <property type="evidence" value="ECO:0007669"/>
    <property type="project" value="TreeGrafter"/>
</dbReference>
<dbReference type="InParanoid" id="A0A0C3GMI1"/>
<dbReference type="Gene3D" id="3.40.50.1970">
    <property type="match status" value="1"/>
</dbReference>
<evidence type="ECO:0000259" key="2">
    <source>
        <dbReference type="Pfam" id="PF25137"/>
    </source>
</evidence>
<dbReference type="Pfam" id="PF25137">
    <property type="entry name" value="ADH_Fe_C"/>
    <property type="match status" value="1"/>
</dbReference>
<feature type="non-terminal residue" evidence="3">
    <location>
        <position position="1"/>
    </location>
</feature>
<dbReference type="Gene3D" id="1.20.1090.10">
    <property type="entry name" value="Dehydroquinate synthase-like - alpha domain"/>
    <property type="match status" value="1"/>
</dbReference>
<evidence type="ECO:0000313" key="3">
    <source>
        <dbReference type="EMBL" id="KIM92754.1"/>
    </source>
</evidence>
<dbReference type="PANTHER" id="PTHR11496:SF105">
    <property type="entry name" value="REDUCTASE, PUTATIVE (AFU_ORTHOLOGUE AFUA_6G07090)-RELATED"/>
    <property type="match status" value="1"/>
</dbReference>
<proteinExistence type="predicted"/>
<accession>A0A0C3GMI1</accession>
<dbReference type="CDD" id="cd08177">
    <property type="entry name" value="MAR"/>
    <property type="match status" value="1"/>
</dbReference>
<feature type="domain" description="Fe-containing alcohol dehydrogenase-like C-terminal" evidence="2">
    <location>
        <begin position="59"/>
        <end position="242"/>
    </location>
</feature>
<dbReference type="OrthoDB" id="3360544at2759"/>
<protein>
    <recommendedName>
        <fullName evidence="2">Fe-containing alcohol dehydrogenase-like C-terminal domain-containing protein</fullName>
    </recommendedName>
</protein>
<reference evidence="4" key="2">
    <citation type="submission" date="2015-01" db="EMBL/GenBank/DDBJ databases">
        <title>Evolutionary Origins and Diversification of the Mycorrhizal Mutualists.</title>
        <authorList>
            <consortium name="DOE Joint Genome Institute"/>
            <consortium name="Mycorrhizal Genomics Consortium"/>
            <person name="Kohler A."/>
            <person name="Kuo A."/>
            <person name="Nagy L.G."/>
            <person name="Floudas D."/>
            <person name="Copeland A."/>
            <person name="Barry K.W."/>
            <person name="Cichocki N."/>
            <person name="Veneault-Fourrey C."/>
            <person name="LaButti K."/>
            <person name="Lindquist E.A."/>
            <person name="Lipzen A."/>
            <person name="Lundell T."/>
            <person name="Morin E."/>
            <person name="Murat C."/>
            <person name="Riley R."/>
            <person name="Ohm R."/>
            <person name="Sun H."/>
            <person name="Tunlid A."/>
            <person name="Henrissat B."/>
            <person name="Grigoriev I.V."/>
            <person name="Hibbett D.S."/>
            <person name="Martin F."/>
        </authorList>
    </citation>
    <scope>NUCLEOTIDE SEQUENCE [LARGE SCALE GENOMIC DNA]</scope>
    <source>
        <strain evidence="4">Zn</strain>
    </source>
</reference>
<dbReference type="STRING" id="913774.A0A0C3GMI1"/>
<dbReference type="AlphaFoldDB" id="A0A0C3GMI1"/>
<dbReference type="Proteomes" id="UP000054321">
    <property type="component" value="Unassembled WGS sequence"/>
</dbReference>